<dbReference type="GeneID" id="17307716"/>
<protein>
    <recommendedName>
        <fullName evidence="1">Inositol phosphatase domain-containing protein</fullName>
    </recommendedName>
</protein>
<dbReference type="PaxDb" id="55529-EKX51286"/>
<evidence type="ECO:0000313" key="3">
    <source>
        <dbReference type="EnsemblProtists" id="EKX51286"/>
    </source>
</evidence>
<organism evidence="2">
    <name type="scientific">Guillardia theta (strain CCMP2712)</name>
    <name type="common">Cryptophyte</name>
    <dbReference type="NCBI Taxonomy" id="905079"/>
    <lineage>
        <taxon>Eukaryota</taxon>
        <taxon>Cryptophyceae</taxon>
        <taxon>Pyrenomonadales</taxon>
        <taxon>Geminigeraceae</taxon>
        <taxon>Guillardia</taxon>
    </lineage>
</organism>
<dbReference type="Pfam" id="PF12456">
    <property type="entry name" value="hSac2"/>
    <property type="match status" value="1"/>
</dbReference>
<dbReference type="RefSeq" id="XP_005838266.1">
    <property type="nucleotide sequence ID" value="XM_005838209.1"/>
</dbReference>
<proteinExistence type="predicted"/>
<sequence length="93" mass="10659">MEDFAMLVHKLTEPAKQGDSATVREVLRDSKRLHFLWQPTTVQQEAIDKCIDTCLPSGGGEQHLKGWVVTSVNEWGGDQERIFLLTDKRCYRI</sequence>
<dbReference type="AlphaFoldDB" id="L1JRW7"/>
<feature type="non-terminal residue" evidence="2">
    <location>
        <position position="93"/>
    </location>
</feature>
<reference evidence="4" key="2">
    <citation type="submission" date="2012-11" db="EMBL/GenBank/DDBJ databases">
        <authorList>
            <person name="Kuo A."/>
            <person name="Curtis B.A."/>
            <person name="Tanifuji G."/>
            <person name="Burki F."/>
            <person name="Gruber A."/>
            <person name="Irimia M."/>
            <person name="Maruyama S."/>
            <person name="Arias M.C."/>
            <person name="Ball S.G."/>
            <person name="Gile G.H."/>
            <person name="Hirakawa Y."/>
            <person name="Hopkins J.F."/>
            <person name="Rensing S.A."/>
            <person name="Schmutz J."/>
            <person name="Symeonidi A."/>
            <person name="Elias M."/>
            <person name="Eveleigh R.J."/>
            <person name="Herman E.K."/>
            <person name="Klute M.J."/>
            <person name="Nakayama T."/>
            <person name="Obornik M."/>
            <person name="Reyes-Prieto A."/>
            <person name="Armbrust E.V."/>
            <person name="Aves S.J."/>
            <person name="Beiko R.G."/>
            <person name="Coutinho P."/>
            <person name="Dacks J.B."/>
            <person name="Durnford D.G."/>
            <person name="Fast N.M."/>
            <person name="Green B.R."/>
            <person name="Grisdale C."/>
            <person name="Hempe F."/>
            <person name="Henrissat B."/>
            <person name="Hoppner M.P."/>
            <person name="Ishida K.-I."/>
            <person name="Kim E."/>
            <person name="Koreny L."/>
            <person name="Kroth P.G."/>
            <person name="Liu Y."/>
            <person name="Malik S.-B."/>
            <person name="Maier U.G."/>
            <person name="McRose D."/>
            <person name="Mock T."/>
            <person name="Neilson J.A."/>
            <person name="Onodera N.T."/>
            <person name="Poole A.M."/>
            <person name="Pritham E.J."/>
            <person name="Richards T.A."/>
            <person name="Rocap G."/>
            <person name="Roy S.W."/>
            <person name="Sarai C."/>
            <person name="Schaack S."/>
            <person name="Shirato S."/>
            <person name="Slamovits C.H."/>
            <person name="Spencer D.F."/>
            <person name="Suzuki S."/>
            <person name="Worden A.Z."/>
            <person name="Zauner S."/>
            <person name="Barry K."/>
            <person name="Bell C."/>
            <person name="Bharti A.K."/>
            <person name="Crow J.A."/>
            <person name="Grimwood J."/>
            <person name="Kramer R."/>
            <person name="Lindquist E."/>
            <person name="Lucas S."/>
            <person name="Salamov A."/>
            <person name="McFadden G.I."/>
            <person name="Lane C.E."/>
            <person name="Keeling P.J."/>
            <person name="Gray M.W."/>
            <person name="Grigoriev I.V."/>
            <person name="Archibald J.M."/>
        </authorList>
    </citation>
    <scope>NUCLEOTIDE SEQUENCE</scope>
    <source>
        <strain evidence="4">CCMP2712</strain>
    </source>
</reference>
<dbReference type="EMBL" id="JH992976">
    <property type="protein sequence ID" value="EKX51286.1"/>
    <property type="molecule type" value="Genomic_DNA"/>
</dbReference>
<reference evidence="3" key="3">
    <citation type="submission" date="2016-03" db="UniProtKB">
        <authorList>
            <consortium name="EnsemblProtists"/>
        </authorList>
    </citation>
    <scope>IDENTIFICATION</scope>
</reference>
<evidence type="ECO:0000259" key="1">
    <source>
        <dbReference type="Pfam" id="PF12456"/>
    </source>
</evidence>
<dbReference type="EnsemblProtists" id="EKX51286">
    <property type="protein sequence ID" value="EKX51286"/>
    <property type="gene ID" value="GUITHDRAFT_151033"/>
</dbReference>
<dbReference type="OrthoDB" id="10012704at2759"/>
<accession>L1JRW7</accession>
<keyword evidence="4" id="KW-1185">Reference proteome</keyword>
<dbReference type="Proteomes" id="UP000011087">
    <property type="component" value="Unassembled WGS sequence"/>
</dbReference>
<gene>
    <name evidence="2" type="ORF">GUITHDRAFT_151033</name>
</gene>
<reference evidence="2 4" key="1">
    <citation type="journal article" date="2012" name="Nature">
        <title>Algal genomes reveal evolutionary mosaicism and the fate of nucleomorphs.</title>
        <authorList>
            <consortium name="DOE Joint Genome Institute"/>
            <person name="Curtis B.A."/>
            <person name="Tanifuji G."/>
            <person name="Burki F."/>
            <person name="Gruber A."/>
            <person name="Irimia M."/>
            <person name="Maruyama S."/>
            <person name="Arias M.C."/>
            <person name="Ball S.G."/>
            <person name="Gile G.H."/>
            <person name="Hirakawa Y."/>
            <person name="Hopkins J.F."/>
            <person name="Kuo A."/>
            <person name="Rensing S.A."/>
            <person name="Schmutz J."/>
            <person name="Symeonidi A."/>
            <person name="Elias M."/>
            <person name="Eveleigh R.J."/>
            <person name="Herman E.K."/>
            <person name="Klute M.J."/>
            <person name="Nakayama T."/>
            <person name="Obornik M."/>
            <person name="Reyes-Prieto A."/>
            <person name="Armbrust E.V."/>
            <person name="Aves S.J."/>
            <person name="Beiko R.G."/>
            <person name="Coutinho P."/>
            <person name="Dacks J.B."/>
            <person name="Durnford D.G."/>
            <person name="Fast N.M."/>
            <person name="Green B.R."/>
            <person name="Grisdale C.J."/>
            <person name="Hempel F."/>
            <person name="Henrissat B."/>
            <person name="Hoppner M.P."/>
            <person name="Ishida K."/>
            <person name="Kim E."/>
            <person name="Koreny L."/>
            <person name="Kroth P.G."/>
            <person name="Liu Y."/>
            <person name="Malik S.B."/>
            <person name="Maier U.G."/>
            <person name="McRose D."/>
            <person name="Mock T."/>
            <person name="Neilson J.A."/>
            <person name="Onodera N.T."/>
            <person name="Poole A.M."/>
            <person name="Pritham E.J."/>
            <person name="Richards T.A."/>
            <person name="Rocap G."/>
            <person name="Roy S.W."/>
            <person name="Sarai C."/>
            <person name="Schaack S."/>
            <person name="Shirato S."/>
            <person name="Slamovits C.H."/>
            <person name="Spencer D.F."/>
            <person name="Suzuki S."/>
            <person name="Worden A.Z."/>
            <person name="Zauner S."/>
            <person name="Barry K."/>
            <person name="Bell C."/>
            <person name="Bharti A.K."/>
            <person name="Crow J.A."/>
            <person name="Grimwood J."/>
            <person name="Kramer R."/>
            <person name="Lindquist E."/>
            <person name="Lucas S."/>
            <person name="Salamov A."/>
            <person name="McFadden G.I."/>
            <person name="Lane C.E."/>
            <person name="Keeling P.J."/>
            <person name="Gray M.W."/>
            <person name="Grigoriev I.V."/>
            <person name="Archibald J.M."/>
        </authorList>
    </citation>
    <scope>NUCLEOTIDE SEQUENCE</scope>
    <source>
        <strain evidence="2 4">CCMP2712</strain>
    </source>
</reference>
<feature type="domain" description="Inositol phosphatase" evidence="1">
    <location>
        <begin position="41"/>
        <end position="92"/>
    </location>
</feature>
<dbReference type="KEGG" id="gtt:GUITHDRAFT_151033"/>
<dbReference type="HOGENOM" id="CLU_2406122_0_0_1"/>
<name>L1JRW7_GUITC</name>
<evidence type="ECO:0000313" key="2">
    <source>
        <dbReference type="EMBL" id="EKX51286.1"/>
    </source>
</evidence>
<dbReference type="InterPro" id="IPR022158">
    <property type="entry name" value="Inositol_phosphatase"/>
</dbReference>
<evidence type="ECO:0000313" key="4">
    <source>
        <dbReference type="Proteomes" id="UP000011087"/>
    </source>
</evidence>